<accession>A0A9W9ERB8</accession>
<gene>
    <name evidence="3" type="ORF">NUU61_007757</name>
</gene>
<keyword evidence="2" id="KW-0812">Transmembrane</keyword>
<protein>
    <submittedName>
        <fullName evidence="3">Uncharacterized protein</fullName>
    </submittedName>
</protein>
<feature type="compositionally biased region" description="Polar residues" evidence="1">
    <location>
        <begin position="324"/>
        <end position="336"/>
    </location>
</feature>
<dbReference type="EMBL" id="JAPMSZ010000010">
    <property type="protein sequence ID" value="KAJ5086450.1"/>
    <property type="molecule type" value="Genomic_DNA"/>
</dbReference>
<organism evidence="3 4">
    <name type="scientific">Penicillium alfredii</name>
    <dbReference type="NCBI Taxonomy" id="1506179"/>
    <lineage>
        <taxon>Eukaryota</taxon>
        <taxon>Fungi</taxon>
        <taxon>Dikarya</taxon>
        <taxon>Ascomycota</taxon>
        <taxon>Pezizomycotina</taxon>
        <taxon>Eurotiomycetes</taxon>
        <taxon>Eurotiomycetidae</taxon>
        <taxon>Eurotiales</taxon>
        <taxon>Aspergillaceae</taxon>
        <taxon>Penicillium</taxon>
    </lineage>
</organism>
<dbReference type="InterPro" id="IPR036305">
    <property type="entry name" value="RGS_sf"/>
</dbReference>
<proteinExistence type="predicted"/>
<feature type="transmembrane region" description="Helical" evidence="2">
    <location>
        <begin position="88"/>
        <end position="110"/>
    </location>
</feature>
<evidence type="ECO:0000256" key="1">
    <source>
        <dbReference type="SAM" id="MobiDB-lite"/>
    </source>
</evidence>
<evidence type="ECO:0000313" key="4">
    <source>
        <dbReference type="Proteomes" id="UP001141434"/>
    </source>
</evidence>
<dbReference type="OrthoDB" id="5313079at2759"/>
<feature type="transmembrane region" description="Helical" evidence="2">
    <location>
        <begin position="200"/>
        <end position="219"/>
    </location>
</feature>
<name>A0A9W9ERB8_9EURO</name>
<dbReference type="Proteomes" id="UP001141434">
    <property type="component" value="Unassembled WGS sequence"/>
</dbReference>
<feature type="region of interest" description="Disordered" evidence="1">
    <location>
        <begin position="318"/>
        <end position="337"/>
    </location>
</feature>
<feature type="transmembrane region" description="Helical" evidence="2">
    <location>
        <begin position="231"/>
        <end position="252"/>
    </location>
</feature>
<feature type="transmembrane region" description="Helical" evidence="2">
    <location>
        <begin position="55"/>
        <end position="76"/>
    </location>
</feature>
<feature type="transmembrane region" description="Helical" evidence="2">
    <location>
        <begin position="156"/>
        <end position="174"/>
    </location>
</feature>
<feature type="transmembrane region" description="Helical" evidence="2">
    <location>
        <begin position="20"/>
        <end position="43"/>
    </location>
</feature>
<evidence type="ECO:0000256" key="2">
    <source>
        <dbReference type="SAM" id="Phobius"/>
    </source>
</evidence>
<keyword evidence="2" id="KW-1133">Transmembrane helix</keyword>
<dbReference type="AlphaFoldDB" id="A0A9W9ERB8"/>
<dbReference type="SUPFAM" id="SSF48097">
    <property type="entry name" value="Regulator of G-protein signaling, RGS"/>
    <property type="match status" value="1"/>
</dbReference>
<reference evidence="3" key="2">
    <citation type="journal article" date="2023" name="IMA Fungus">
        <title>Comparative genomic study of the Penicillium genus elucidates a diverse pangenome and 15 lateral gene transfer events.</title>
        <authorList>
            <person name="Petersen C."/>
            <person name="Sorensen T."/>
            <person name="Nielsen M.R."/>
            <person name="Sondergaard T.E."/>
            <person name="Sorensen J.L."/>
            <person name="Fitzpatrick D.A."/>
            <person name="Frisvad J.C."/>
            <person name="Nielsen K.L."/>
        </authorList>
    </citation>
    <scope>NUCLEOTIDE SEQUENCE</scope>
    <source>
        <strain evidence="3">IBT 34128</strain>
    </source>
</reference>
<feature type="transmembrane region" description="Helical" evidence="2">
    <location>
        <begin position="272"/>
        <end position="293"/>
    </location>
</feature>
<reference evidence="3" key="1">
    <citation type="submission" date="2022-11" db="EMBL/GenBank/DDBJ databases">
        <authorList>
            <person name="Petersen C."/>
        </authorList>
    </citation>
    <scope>NUCLEOTIDE SEQUENCE</scope>
    <source>
        <strain evidence="3">IBT 34128</strain>
    </source>
</reference>
<keyword evidence="4" id="KW-1185">Reference proteome</keyword>
<dbReference type="RefSeq" id="XP_056508575.1">
    <property type="nucleotide sequence ID" value="XM_056658282.1"/>
</dbReference>
<keyword evidence="2" id="KW-0472">Membrane</keyword>
<evidence type="ECO:0000313" key="3">
    <source>
        <dbReference type="EMBL" id="KAJ5086450.1"/>
    </source>
</evidence>
<dbReference type="GeneID" id="81397451"/>
<comment type="caution">
    <text evidence="3">The sequence shown here is derived from an EMBL/GenBank/DDBJ whole genome shotgun (WGS) entry which is preliminary data.</text>
</comment>
<sequence>MAYIQPGGNDGGGPIFDTLAQFYVCVAIVWTAAILGGSAFLIVNRHEQCIRIRNLLLALSGVACLHVYWILCMVAYSMGGQYPCAAEYWIMSIYLPLGIALFQANSMQLLSVYGIQEKLLYTAQQPYRPPFLGRAISPRRFLAQWKQMNLVQRTEWGIVVGMIVQLALSLSIFLTSRKFQSFGTFSQHVSSEQCRRGPEWIPSILWQLFWSWIFAPYVLWKIRNIHDIHHWRFQITCCVIAALPGSPMWFAALYSTTDAWAAINRYWVPALWFAPGIMTMEAMAVFVPCYELITSRRQRNRILGELQAWDEMRSSGVTKLDSGASHSKSETSTTSIPEAYSRRALERCLAEDSSMLLRFAAAKEFSGENIIFLNYVRDWKAAWARITTTKPTYDWVRDPQYHRLHFFKIALEIYAACVDLKTAEFPINIESRIYTDLQAVFGDGVQYISAAILARGAANAGADTRVYRNLPDSYTMNPSSHRKKSSAIVVVDEDTHALCLDDYPHENQSIMHIEPRVPNTVAVSPVFGNGVFDQAEKSVKNLVFTNTWPKFVDSSSDLSVHFK</sequence>